<gene>
    <name evidence="1" type="ORF">SAMN05421676_101381</name>
</gene>
<dbReference type="STRING" id="237682.SAMN05421676_101381"/>
<evidence type="ECO:0000313" key="2">
    <source>
        <dbReference type="Proteomes" id="UP000199095"/>
    </source>
</evidence>
<protein>
    <submittedName>
        <fullName evidence="1">Competence protein ComK</fullName>
    </submittedName>
</protein>
<dbReference type="Pfam" id="PF06338">
    <property type="entry name" value="ComK"/>
    <property type="match status" value="1"/>
</dbReference>
<keyword evidence="2" id="KW-1185">Reference proteome</keyword>
<dbReference type="AlphaFoldDB" id="A0A1H9Z3B7"/>
<dbReference type="RefSeq" id="WP_177167128.1">
    <property type="nucleotide sequence ID" value="NZ_FOHJ01000001.1"/>
</dbReference>
<proteinExistence type="predicted"/>
<evidence type="ECO:0000313" key="1">
    <source>
        <dbReference type="EMBL" id="SES76008.1"/>
    </source>
</evidence>
<accession>A0A1H9Z3B7</accession>
<dbReference type="InterPro" id="IPR010461">
    <property type="entry name" value="ComK"/>
</dbReference>
<reference evidence="2" key="1">
    <citation type="submission" date="2016-10" db="EMBL/GenBank/DDBJ databases">
        <authorList>
            <person name="Varghese N."/>
            <person name="Submissions S."/>
        </authorList>
    </citation>
    <scope>NUCLEOTIDE SEQUENCE [LARGE SCALE GENOMIC DNA]</scope>
    <source>
        <strain evidence="2">CGMCC 1.3566</strain>
    </source>
</reference>
<sequence length="188" mass="22610">MEEKFLSDYSICERTMMIKPIDHPDFYSIVFEPNHKIYVKKPPFEMIQQACIDNGETYNNNRQTVIYHTGYKQKVPIHISISRKIYTFPTHSPKHIDCEWIFYRHVKNIQPILSSENTLYNSMITFKNNLTQKLRESDFTLKRQMNRTSTCILKLSETVQIREQQDYSYKLPLLIKEAMNNYFKKYSE</sequence>
<name>A0A1H9Z3B7_9BACI</name>
<organism evidence="1 2">
    <name type="scientific">Salinibacillus kushneri</name>
    <dbReference type="NCBI Taxonomy" id="237682"/>
    <lineage>
        <taxon>Bacteria</taxon>
        <taxon>Bacillati</taxon>
        <taxon>Bacillota</taxon>
        <taxon>Bacilli</taxon>
        <taxon>Bacillales</taxon>
        <taxon>Bacillaceae</taxon>
        <taxon>Salinibacillus</taxon>
    </lineage>
</organism>
<dbReference type="EMBL" id="FOHJ01000001">
    <property type="protein sequence ID" value="SES76008.1"/>
    <property type="molecule type" value="Genomic_DNA"/>
</dbReference>
<dbReference type="Proteomes" id="UP000199095">
    <property type="component" value="Unassembled WGS sequence"/>
</dbReference>
<dbReference type="GO" id="GO:0030420">
    <property type="term" value="P:establishment of competence for transformation"/>
    <property type="evidence" value="ECO:0007669"/>
    <property type="project" value="InterPro"/>
</dbReference>